<accession>A0A8C7X7Y3</accession>
<name>A0A8C7X7Y3_9TELE</name>
<dbReference type="Ensembl" id="ENSOSIT00000009245.1">
    <property type="protein sequence ID" value="ENSOSIP00000008677.1"/>
    <property type="gene ID" value="ENSOSIG00000005546.1"/>
</dbReference>
<evidence type="ECO:0000313" key="1">
    <source>
        <dbReference type="Ensembl" id="ENSOSIP00000008677.1"/>
    </source>
</evidence>
<reference evidence="1" key="1">
    <citation type="submission" date="2025-08" db="UniProtKB">
        <authorList>
            <consortium name="Ensembl"/>
        </authorList>
    </citation>
    <scope>IDENTIFICATION</scope>
</reference>
<sequence>GVGLFVIKYQPFTQLRLLCPLRVLHHSKLSRLARAFTSFINVVHARSKAPADRVSGLIE</sequence>
<evidence type="ECO:0000313" key="2">
    <source>
        <dbReference type="Proteomes" id="UP000694383"/>
    </source>
</evidence>
<keyword evidence="2" id="KW-1185">Reference proteome</keyword>
<organism evidence="1 2">
    <name type="scientific">Oryzias sinensis</name>
    <name type="common">Chinese medaka</name>
    <dbReference type="NCBI Taxonomy" id="183150"/>
    <lineage>
        <taxon>Eukaryota</taxon>
        <taxon>Metazoa</taxon>
        <taxon>Chordata</taxon>
        <taxon>Craniata</taxon>
        <taxon>Vertebrata</taxon>
        <taxon>Euteleostomi</taxon>
        <taxon>Actinopterygii</taxon>
        <taxon>Neopterygii</taxon>
        <taxon>Teleostei</taxon>
        <taxon>Neoteleostei</taxon>
        <taxon>Acanthomorphata</taxon>
        <taxon>Ovalentaria</taxon>
        <taxon>Atherinomorphae</taxon>
        <taxon>Beloniformes</taxon>
        <taxon>Adrianichthyidae</taxon>
        <taxon>Oryziinae</taxon>
        <taxon>Oryzias</taxon>
    </lineage>
</organism>
<proteinExistence type="predicted"/>
<dbReference type="Proteomes" id="UP000694383">
    <property type="component" value="Unplaced"/>
</dbReference>
<reference evidence="1" key="2">
    <citation type="submission" date="2025-09" db="UniProtKB">
        <authorList>
            <consortium name="Ensembl"/>
        </authorList>
    </citation>
    <scope>IDENTIFICATION</scope>
</reference>
<protein>
    <submittedName>
        <fullName evidence="1">Uncharacterized protein</fullName>
    </submittedName>
</protein>
<dbReference type="AlphaFoldDB" id="A0A8C7X7Y3"/>